<dbReference type="EMBL" id="CM001882">
    <property type="protein sequence ID" value="EOY03752.1"/>
    <property type="molecule type" value="Genomic_DNA"/>
</dbReference>
<sequence>MMRSDKLKNPGLSFALAVLLILLNTIVSQAALISRDSSSSTKANIAEYIGEEEFLMESGAGVNARLLASNYISYDALQKGQPFPGDKYKTILFPFTICVNVLLLLFFFPCFSSGLL</sequence>
<keyword evidence="1" id="KW-0812">Transmembrane</keyword>
<feature type="chain" id="PRO_5001601619" evidence="2">
    <location>
        <begin position="31"/>
        <end position="116"/>
    </location>
</feature>
<dbReference type="Proteomes" id="UP000026915">
    <property type="component" value="Chromosome 4"/>
</dbReference>
<dbReference type="HOGENOM" id="CLU_2101342_0_0_1"/>
<protein>
    <submittedName>
        <fullName evidence="3">Uncharacterized protein</fullName>
    </submittedName>
</protein>
<keyword evidence="4" id="KW-1185">Reference proteome</keyword>
<feature type="signal peptide" evidence="2">
    <location>
        <begin position="1"/>
        <end position="30"/>
    </location>
</feature>
<evidence type="ECO:0000256" key="1">
    <source>
        <dbReference type="SAM" id="Phobius"/>
    </source>
</evidence>
<accession>A0A061EH81</accession>
<gene>
    <name evidence="3" type="ORF">TCM_018918</name>
</gene>
<keyword evidence="1" id="KW-0472">Membrane</keyword>
<keyword evidence="1" id="KW-1133">Transmembrane helix</keyword>
<name>A0A061EH81_THECC</name>
<organism evidence="3 4">
    <name type="scientific">Theobroma cacao</name>
    <name type="common">Cacao</name>
    <name type="synonym">Cocoa</name>
    <dbReference type="NCBI Taxonomy" id="3641"/>
    <lineage>
        <taxon>Eukaryota</taxon>
        <taxon>Viridiplantae</taxon>
        <taxon>Streptophyta</taxon>
        <taxon>Embryophyta</taxon>
        <taxon>Tracheophyta</taxon>
        <taxon>Spermatophyta</taxon>
        <taxon>Magnoliopsida</taxon>
        <taxon>eudicotyledons</taxon>
        <taxon>Gunneridae</taxon>
        <taxon>Pentapetalae</taxon>
        <taxon>rosids</taxon>
        <taxon>malvids</taxon>
        <taxon>Malvales</taxon>
        <taxon>Malvaceae</taxon>
        <taxon>Byttnerioideae</taxon>
        <taxon>Theobroma</taxon>
    </lineage>
</organism>
<proteinExistence type="predicted"/>
<evidence type="ECO:0000313" key="3">
    <source>
        <dbReference type="EMBL" id="EOY03752.1"/>
    </source>
</evidence>
<dbReference type="AlphaFoldDB" id="A0A061EH81"/>
<evidence type="ECO:0000313" key="4">
    <source>
        <dbReference type="Proteomes" id="UP000026915"/>
    </source>
</evidence>
<keyword evidence="2" id="KW-0732">Signal</keyword>
<evidence type="ECO:0000256" key="2">
    <source>
        <dbReference type="SAM" id="SignalP"/>
    </source>
</evidence>
<feature type="transmembrane region" description="Helical" evidence="1">
    <location>
        <begin position="91"/>
        <end position="111"/>
    </location>
</feature>
<dbReference type="InParanoid" id="A0A061EH81"/>
<reference evidence="3 4" key="1">
    <citation type="journal article" date="2013" name="Genome Biol.">
        <title>The genome sequence of the most widely cultivated cacao type and its use to identify candidate genes regulating pod color.</title>
        <authorList>
            <person name="Motamayor J.C."/>
            <person name="Mockaitis K."/>
            <person name="Schmutz J."/>
            <person name="Haiminen N."/>
            <person name="Iii D.L."/>
            <person name="Cornejo O."/>
            <person name="Findley S.D."/>
            <person name="Zheng P."/>
            <person name="Utro F."/>
            <person name="Royaert S."/>
            <person name="Saski C."/>
            <person name="Jenkins J."/>
            <person name="Podicheti R."/>
            <person name="Zhao M."/>
            <person name="Scheffler B.E."/>
            <person name="Stack J.C."/>
            <person name="Feltus F.A."/>
            <person name="Mustiga G.M."/>
            <person name="Amores F."/>
            <person name="Phillips W."/>
            <person name="Marelli J.P."/>
            <person name="May G.D."/>
            <person name="Shapiro H."/>
            <person name="Ma J."/>
            <person name="Bustamante C.D."/>
            <person name="Schnell R.J."/>
            <person name="Main D."/>
            <person name="Gilbert D."/>
            <person name="Parida L."/>
            <person name="Kuhn D.N."/>
        </authorList>
    </citation>
    <scope>NUCLEOTIDE SEQUENCE [LARGE SCALE GENOMIC DNA]</scope>
    <source>
        <strain evidence="4">cv. Matina 1-6</strain>
    </source>
</reference>
<dbReference type="Gramene" id="EOY03752">
    <property type="protein sequence ID" value="EOY03752"/>
    <property type="gene ID" value="TCM_018918"/>
</dbReference>